<dbReference type="PIRSF" id="PIRSF036389">
    <property type="entry name" value="IOR_B"/>
    <property type="match status" value="1"/>
</dbReference>
<accession>A0ABS9CU62</accession>
<evidence type="ECO:0000313" key="3">
    <source>
        <dbReference type="EMBL" id="MCF2870785.1"/>
    </source>
</evidence>
<dbReference type="EMBL" id="JAKGAQ010000002">
    <property type="protein sequence ID" value="MCF2870785.1"/>
    <property type="molecule type" value="Genomic_DNA"/>
</dbReference>
<dbReference type="Gene3D" id="3.30.365.10">
    <property type="entry name" value="Aldehyde oxidase/xanthine dehydrogenase, molybdopterin binding domain"/>
    <property type="match status" value="4"/>
</dbReference>
<evidence type="ECO:0000256" key="1">
    <source>
        <dbReference type="SAM" id="Phobius"/>
    </source>
</evidence>
<comment type="caution">
    <text evidence="3">The sequence shown here is derived from an EMBL/GenBank/DDBJ whole genome shotgun (WGS) entry which is preliminary data.</text>
</comment>
<dbReference type="SUPFAM" id="SSF56003">
    <property type="entry name" value="Molybdenum cofactor-binding domain"/>
    <property type="match status" value="2"/>
</dbReference>
<feature type="transmembrane region" description="Helical" evidence="1">
    <location>
        <begin position="12"/>
        <end position="30"/>
    </location>
</feature>
<feature type="domain" description="Aldehyde oxidase/xanthine dehydrogenase a/b hammerhead" evidence="2">
    <location>
        <begin position="240"/>
        <end position="318"/>
    </location>
</feature>
<reference evidence="3 4" key="1">
    <citation type="submission" date="2022-01" db="EMBL/GenBank/DDBJ databases">
        <title>Octadecabacter sp. nov., isolated from a marine alga.</title>
        <authorList>
            <person name="Jin M.S."/>
            <person name="Kim H.M."/>
            <person name="Han D.M."/>
            <person name="Jung J.J."/>
            <person name="Jeon C.O."/>
        </authorList>
    </citation>
    <scope>NUCLEOTIDE SEQUENCE [LARGE SCALE GENOMIC DNA]</scope>
    <source>
        <strain evidence="3 4">G9-8</strain>
    </source>
</reference>
<dbReference type="InterPro" id="IPR046867">
    <property type="entry name" value="AldOxase/xan_DH_MoCoBD2"/>
</dbReference>
<dbReference type="RefSeq" id="WP_235224916.1">
    <property type="nucleotide sequence ID" value="NZ_JAKGAQ010000002.1"/>
</dbReference>
<dbReference type="InterPro" id="IPR012368">
    <property type="entry name" value="OxRdtase_Mopterin-bd_su_IorB"/>
</dbReference>
<dbReference type="InterPro" id="IPR052516">
    <property type="entry name" value="N-heterocyclic_Hydroxylase"/>
</dbReference>
<name>A0ABS9CU62_9RHOB</name>
<dbReference type="SMART" id="SM01008">
    <property type="entry name" value="Ald_Xan_dh_C"/>
    <property type="match status" value="1"/>
</dbReference>
<sequence length="749" mass="80338">MSRVGTIARRTFLIGSATIAGGVAFGAYMVNRPIPNPLLDDLAEGEAAITPYVKIDANGITLITPRAEMGQGAVALQANLIAEELDIDPASATLTPGMPGLAYYNAATLEEGAAPGYDDSTSTQITRYMFGKVAKLIGLQITGGSSTTPDSFTKLRTAGAVARETLKEAAAQRTGVDRSQLATKDGHVILPNGEEIAYTALAAESALIAPVEDVTLRDPSTWRLLGKPNMKRLDMVAKSTGTEIYGIDCKVDGMVFASVCANPAIGGDIISFDATTAKTMPGVQEIVPVTGGVGVIASNTWYAIQAANAVECVWGPGSYPENSEKMWNVLETAIDNEDYFNDRQRDEGDVAVALETDDIIEAEYRVPYLAHAPMEPMNAIVLVTDTKCEIWSGVQAPIWTRDKAVALTGLAPENVHVYVQQMGGSFGHRAEIKHVEQAVEIAMAVKGTPVKLTWSREEDMTHEFPRPPAIARARGKVSNGQVDTFDLSVSQAAVIPSWLERNSGIAMPGPDPSIAHGSWDQPFTIPNYRVTAYRAPDMVPVSTWRSVGASGNGFMHDTFMDELIHAAGADPLVERVRLCFDGTSRKVMEEVGKISGWDGPSLGENRGRGIAFCMSFGVPVAQVVEVTNTPNGIKIDKAFIVADVGTVLDPKNAEAQLFGGMIYGLGHAINSELTYENYAAQQDNYHANEGLRLFQTPEFEVKILENGHHIRGLGEPGVPPAAPALGNAIFAATGQRIREMPFHKHINFV</sequence>
<proteinExistence type="predicted"/>
<dbReference type="Pfam" id="PF20256">
    <property type="entry name" value="MoCoBD_2"/>
    <property type="match status" value="1"/>
</dbReference>
<gene>
    <name evidence="3" type="ORF">L0664_06875</name>
</gene>
<dbReference type="InterPro" id="IPR037165">
    <property type="entry name" value="AldOxase/xan_DH_Mopterin-bd_sf"/>
</dbReference>
<protein>
    <submittedName>
        <fullName evidence="3">Molybdopterin-dependent oxidoreductase</fullName>
    </submittedName>
</protein>
<keyword evidence="1" id="KW-0472">Membrane</keyword>
<dbReference type="Proteomes" id="UP001200557">
    <property type="component" value="Unassembled WGS sequence"/>
</dbReference>
<organism evidence="3 4">
    <name type="scientific">Octadecabacter dasysiphoniae</name>
    <dbReference type="NCBI Taxonomy" id="2909341"/>
    <lineage>
        <taxon>Bacteria</taxon>
        <taxon>Pseudomonadati</taxon>
        <taxon>Pseudomonadota</taxon>
        <taxon>Alphaproteobacteria</taxon>
        <taxon>Rhodobacterales</taxon>
        <taxon>Roseobacteraceae</taxon>
        <taxon>Octadecabacter</taxon>
    </lineage>
</organism>
<dbReference type="InterPro" id="IPR008274">
    <property type="entry name" value="AldOxase/xan_DH_MoCoBD1"/>
</dbReference>
<keyword evidence="1" id="KW-1133">Transmembrane helix</keyword>
<dbReference type="Gene3D" id="3.90.1170.50">
    <property type="entry name" value="Aldehyde oxidase/xanthine dehydrogenase, a/b hammerhead"/>
    <property type="match status" value="1"/>
</dbReference>
<evidence type="ECO:0000259" key="2">
    <source>
        <dbReference type="SMART" id="SM01008"/>
    </source>
</evidence>
<evidence type="ECO:0000313" key="4">
    <source>
        <dbReference type="Proteomes" id="UP001200557"/>
    </source>
</evidence>
<keyword evidence="1" id="KW-0812">Transmembrane</keyword>
<dbReference type="PANTHER" id="PTHR47495">
    <property type="entry name" value="ALDEHYDE DEHYDROGENASE"/>
    <property type="match status" value="1"/>
</dbReference>
<dbReference type="Pfam" id="PF02738">
    <property type="entry name" value="MoCoBD_1"/>
    <property type="match status" value="1"/>
</dbReference>
<dbReference type="PANTHER" id="PTHR47495:SF1">
    <property type="entry name" value="BLL3820 PROTEIN"/>
    <property type="match status" value="1"/>
</dbReference>
<keyword evidence="4" id="KW-1185">Reference proteome</keyword>
<dbReference type="InterPro" id="IPR000674">
    <property type="entry name" value="Ald_Oxase/Xan_DH_a/b"/>
</dbReference>